<comment type="caution">
    <text evidence="5">The sequence shown here is derived from an EMBL/GenBank/DDBJ whole genome shotgun (WGS) entry which is preliminary data.</text>
</comment>
<reference evidence="5" key="1">
    <citation type="submission" date="2020-09" db="EMBL/GenBank/DDBJ databases">
        <title>A novel bacterium of genus Paenibacillus, isolated from South China Sea.</title>
        <authorList>
            <person name="Huang H."/>
            <person name="Mo K."/>
            <person name="Hu Y."/>
        </authorList>
    </citation>
    <scope>NUCLEOTIDE SEQUENCE</scope>
    <source>
        <strain evidence="5">IB182496</strain>
    </source>
</reference>
<feature type="transmembrane region" description="Helical" evidence="3">
    <location>
        <begin position="60"/>
        <end position="79"/>
    </location>
</feature>
<feature type="transmembrane region" description="Helical" evidence="3">
    <location>
        <begin position="12"/>
        <end position="30"/>
    </location>
</feature>
<accession>A0A927BUA0</accession>
<keyword evidence="3" id="KW-1133">Transmembrane helix</keyword>
<dbReference type="RefSeq" id="WP_190917165.1">
    <property type="nucleotide sequence ID" value="NZ_JACXIZ010000016.1"/>
</dbReference>
<keyword evidence="6" id="KW-1185">Reference proteome</keyword>
<dbReference type="AlphaFoldDB" id="A0A927BUA0"/>
<feature type="domain" description="Acyltransferase 3" evidence="4">
    <location>
        <begin position="12"/>
        <end position="83"/>
    </location>
</feature>
<keyword evidence="5" id="KW-0808">Transferase</keyword>
<evidence type="ECO:0000259" key="4">
    <source>
        <dbReference type="Pfam" id="PF01757"/>
    </source>
</evidence>
<dbReference type="EMBL" id="JACXIZ010000016">
    <property type="protein sequence ID" value="MBD2845513.1"/>
    <property type="molecule type" value="Genomic_DNA"/>
</dbReference>
<name>A0A927BUA0_9BACL</name>
<evidence type="ECO:0000256" key="3">
    <source>
        <dbReference type="SAM" id="Phobius"/>
    </source>
</evidence>
<keyword evidence="3" id="KW-0812">Transmembrane</keyword>
<evidence type="ECO:0000256" key="1">
    <source>
        <dbReference type="ARBA" id="ARBA00004370"/>
    </source>
</evidence>
<keyword evidence="5" id="KW-0012">Acyltransferase</keyword>
<sequence>MKDLSSNNKLFYLDGLRGLAALVVVISHYIQVFYPAALNGKAEQAHFKWDTWYGYSPVNLFYNGQFAVCLFFALSGYVLNVKLFDKKLDDKTFQKFLFNYNLFIDIY</sequence>
<dbReference type="InterPro" id="IPR002656">
    <property type="entry name" value="Acyl_transf_3_dom"/>
</dbReference>
<dbReference type="Pfam" id="PF01757">
    <property type="entry name" value="Acyl_transf_3"/>
    <property type="match status" value="1"/>
</dbReference>
<keyword evidence="3" id="KW-0472">Membrane</keyword>
<organism evidence="5 6">
    <name type="scientific">Paenibacillus sabuli</name>
    <dbReference type="NCBI Taxonomy" id="2772509"/>
    <lineage>
        <taxon>Bacteria</taxon>
        <taxon>Bacillati</taxon>
        <taxon>Bacillota</taxon>
        <taxon>Bacilli</taxon>
        <taxon>Bacillales</taxon>
        <taxon>Paenibacillaceae</taxon>
        <taxon>Paenibacillus</taxon>
    </lineage>
</organism>
<dbReference type="GO" id="GO:0016747">
    <property type="term" value="F:acyltransferase activity, transferring groups other than amino-acyl groups"/>
    <property type="evidence" value="ECO:0007669"/>
    <property type="project" value="InterPro"/>
</dbReference>
<evidence type="ECO:0000256" key="2">
    <source>
        <dbReference type="ARBA" id="ARBA00007400"/>
    </source>
</evidence>
<dbReference type="Proteomes" id="UP000621560">
    <property type="component" value="Unassembled WGS sequence"/>
</dbReference>
<evidence type="ECO:0000313" key="6">
    <source>
        <dbReference type="Proteomes" id="UP000621560"/>
    </source>
</evidence>
<comment type="subcellular location">
    <subcellularLocation>
        <location evidence="1">Membrane</location>
    </subcellularLocation>
</comment>
<proteinExistence type="inferred from homology"/>
<comment type="similarity">
    <text evidence="2">Belongs to the acyltransferase 3 family.</text>
</comment>
<gene>
    <name evidence="5" type="ORF">IDH44_09960</name>
</gene>
<protein>
    <submittedName>
        <fullName evidence="5">Acyltransferase family protein</fullName>
    </submittedName>
</protein>
<evidence type="ECO:0000313" key="5">
    <source>
        <dbReference type="EMBL" id="MBD2845513.1"/>
    </source>
</evidence>